<evidence type="ECO:0000256" key="2">
    <source>
        <dbReference type="SAM" id="MobiDB-lite"/>
    </source>
</evidence>
<dbReference type="GeneID" id="17353582"/>
<feature type="domain" description="SS18 N-terminal" evidence="3">
    <location>
        <begin position="17"/>
        <end position="71"/>
    </location>
</feature>
<dbReference type="eggNOG" id="KOG3227">
    <property type="taxonomic scope" value="Eukaryota"/>
</dbReference>
<reference evidence="4 5" key="1">
    <citation type="journal article" date="2010" name="Plant Cell">
        <title>The Chlorella variabilis NC64A genome reveals adaptation to photosymbiosis, coevolution with viruses, and cryptic sex.</title>
        <authorList>
            <person name="Blanc G."/>
            <person name="Duncan G."/>
            <person name="Agarkova I."/>
            <person name="Borodovsky M."/>
            <person name="Gurnon J."/>
            <person name="Kuo A."/>
            <person name="Lindquist E."/>
            <person name="Lucas S."/>
            <person name="Pangilinan J."/>
            <person name="Polle J."/>
            <person name="Salamov A."/>
            <person name="Terry A."/>
            <person name="Yamada T."/>
            <person name="Dunigan D.D."/>
            <person name="Grigoriev I.V."/>
            <person name="Claverie J.M."/>
            <person name="Van Etten J.L."/>
        </authorList>
    </citation>
    <scope>NUCLEOTIDE SEQUENCE [LARGE SCALE GENOMIC DNA]</scope>
    <source>
        <strain evidence="4 5">NC64A</strain>
    </source>
</reference>
<dbReference type="STRING" id="554065.E1ZIG6"/>
<feature type="region of interest" description="Disordered" evidence="2">
    <location>
        <begin position="65"/>
        <end position="97"/>
    </location>
</feature>
<name>E1ZIG6_CHLVA</name>
<dbReference type="InParanoid" id="E1ZIG6"/>
<feature type="compositionally biased region" description="Low complexity" evidence="2">
    <location>
        <begin position="68"/>
        <end position="97"/>
    </location>
</feature>
<dbReference type="EMBL" id="GL433848">
    <property type="protein sequence ID" value="EFN54156.1"/>
    <property type="molecule type" value="Genomic_DNA"/>
</dbReference>
<protein>
    <recommendedName>
        <fullName evidence="3">SS18 N-terminal domain-containing protein</fullName>
    </recommendedName>
</protein>
<keyword evidence="5" id="KW-1185">Reference proteome</keyword>
<dbReference type="InterPro" id="IPR007726">
    <property type="entry name" value="SS18_N"/>
</dbReference>
<accession>E1ZIG6</accession>
<organism evidence="5">
    <name type="scientific">Chlorella variabilis</name>
    <name type="common">Green alga</name>
    <dbReference type="NCBI Taxonomy" id="554065"/>
    <lineage>
        <taxon>Eukaryota</taxon>
        <taxon>Viridiplantae</taxon>
        <taxon>Chlorophyta</taxon>
        <taxon>core chlorophytes</taxon>
        <taxon>Trebouxiophyceae</taxon>
        <taxon>Chlorellales</taxon>
        <taxon>Chlorellaceae</taxon>
        <taxon>Chlorella clade</taxon>
        <taxon>Chlorella</taxon>
    </lineage>
</organism>
<dbReference type="RefSeq" id="XP_005846258.1">
    <property type="nucleotide sequence ID" value="XM_005846196.1"/>
</dbReference>
<dbReference type="KEGG" id="cvr:CHLNCDRAFT_135563"/>
<comment type="similarity">
    <text evidence="1">Belongs to the SS18 family.</text>
</comment>
<evidence type="ECO:0000256" key="1">
    <source>
        <dbReference type="ARBA" id="ARBA00007945"/>
    </source>
</evidence>
<dbReference type="Pfam" id="PF05030">
    <property type="entry name" value="SSXT"/>
    <property type="match status" value="1"/>
</dbReference>
<sequence>MSGPQTQAAGAPKRVLATEEIQQMLEDNAKLIAAIVENQNLGKLDQCIEYQKRLQDNLMSLAALADSQATPPQQQQAAPGQQQAGAGPAAAAGGQPQ</sequence>
<gene>
    <name evidence="4" type="ORF">CHLNCDRAFT_135563</name>
</gene>
<proteinExistence type="inferred from homology"/>
<dbReference type="AlphaFoldDB" id="E1ZIG6"/>
<evidence type="ECO:0000313" key="5">
    <source>
        <dbReference type="Proteomes" id="UP000008141"/>
    </source>
</evidence>
<evidence type="ECO:0000313" key="4">
    <source>
        <dbReference type="EMBL" id="EFN54156.1"/>
    </source>
</evidence>
<dbReference type="Proteomes" id="UP000008141">
    <property type="component" value="Unassembled WGS sequence"/>
</dbReference>
<evidence type="ECO:0000259" key="3">
    <source>
        <dbReference type="Pfam" id="PF05030"/>
    </source>
</evidence>
<dbReference type="OrthoDB" id="10265171at2759"/>